<comment type="caution">
    <text evidence="1">The sequence shown here is derived from an EMBL/GenBank/DDBJ whole genome shotgun (WGS) entry which is preliminary data.</text>
</comment>
<dbReference type="EMBL" id="JACGWL010000011">
    <property type="protein sequence ID" value="KAK4392793.1"/>
    <property type="molecule type" value="Genomic_DNA"/>
</dbReference>
<name>A0AAE2BPG3_9LAMI</name>
<dbReference type="AlphaFoldDB" id="A0AAE2BPG3"/>
<organism evidence="1 2">
    <name type="scientific">Sesamum angolense</name>
    <dbReference type="NCBI Taxonomy" id="2727404"/>
    <lineage>
        <taxon>Eukaryota</taxon>
        <taxon>Viridiplantae</taxon>
        <taxon>Streptophyta</taxon>
        <taxon>Embryophyta</taxon>
        <taxon>Tracheophyta</taxon>
        <taxon>Spermatophyta</taxon>
        <taxon>Magnoliopsida</taxon>
        <taxon>eudicotyledons</taxon>
        <taxon>Gunneridae</taxon>
        <taxon>Pentapetalae</taxon>
        <taxon>asterids</taxon>
        <taxon>lamiids</taxon>
        <taxon>Lamiales</taxon>
        <taxon>Pedaliaceae</taxon>
        <taxon>Sesamum</taxon>
    </lineage>
</organism>
<gene>
    <name evidence="1" type="ORF">Sango_2057100</name>
</gene>
<protein>
    <submittedName>
        <fullName evidence="1">Uncharacterized protein</fullName>
    </submittedName>
</protein>
<proteinExistence type="predicted"/>
<evidence type="ECO:0000313" key="2">
    <source>
        <dbReference type="Proteomes" id="UP001289374"/>
    </source>
</evidence>
<sequence>MDEDDNDPQIMEECRHRKDWKSWKKAIQDELDSLNKRKVFGPITPTPKGVKPVGHKHELQVEGKVDVKQIPSNQNLADLFTNPLPAKVFKQLVHDIGTRHLKDICLN</sequence>
<accession>A0AAE2BPG3</accession>
<keyword evidence="2" id="KW-1185">Reference proteome</keyword>
<reference evidence="1" key="1">
    <citation type="submission" date="2020-06" db="EMBL/GenBank/DDBJ databases">
        <authorList>
            <person name="Li T."/>
            <person name="Hu X."/>
            <person name="Zhang T."/>
            <person name="Song X."/>
            <person name="Zhang H."/>
            <person name="Dai N."/>
            <person name="Sheng W."/>
            <person name="Hou X."/>
            <person name="Wei L."/>
        </authorList>
    </citation>
    <scope>NUCLEOTIDE SEQUENCE</scope>
    <source>
        <strain evidence="1">K16</strain>
        <tissue evidence="1">Leaf</tissue>
    </source>
</reference>
<evidence type="ECO:0000313" key="1">
    <source>
        <dbReference type="EMBL" id="KAK4392793.1"/>
    </source>
</evidence>
<dbReference type="Proteomes" id="UP001289374">
    <property type="component" value="Unassembled WGS sequence"/>
</dbReference>
<reference evidence="1" key="2">
    <citation type="journal article" date="2024" name="Plant">
        <title>Genomic evolution and insights into agronomic trait innovations of Sesamum species.</title>
        <authorList>
            <person name="Miao H."/>
            <person name="Wang L."/>
            <person name="Qu L."/>
            <person name="Liu H."/>
            <person name="Sun Y."/>
            <person name="Le M."/>
            <person name="Wang Q."/>
            <person name="Wei S."/>
            <person name="Zheng Y."/>
            <person name="Lin W."/>
            <person name="Duan Y."/>
            <person name="Cao H."/>
            <person name="Xiong S."/>
            <person name="Wang X."/>
            <person name="Wei L."/>
            <person name="Li C."/>
            <person name="Ma Q."/>
            <person name="Ju M."/>
            <person name="Zhao R."/>
            <person name="Li G."/>
            <person name="Mu C."/>
            <person name="Tian Q."/>
            <person name="Mei H."/>
            <person name="Zhang T."/>
            <person name="Gao T."/>
            <person name="Zhang H."/>
        </authorList>
    </citation>
    <scope>NUCLEOTIDE SEQUENCE</scope>
    <source>
        <strain evidence="1">K16</strain>
    </source>
</reference>